<keyword evidence="4" id="KW-1185">Reference proteome</keyword>
<feature type="coiled-coil region" evidence="1">
    <location>
        <begin position="112"/>
        <end position="139"/>
    </location>
</feature>
<protein>
    <submittedName>
        <fullName evidence="3">Uncharacterized protein</fullName>
    </submittedName>
</protein>
<name>A0A6H5J3H6_9HYME</name>
<dbReference type="Proteomes" id="UP000479190">
    <property type="component" value="Unassembled WGS sequence"/>
</dbReference>
<keyword evidence="1" id="KW-0175">Coiled coil</keyword>
<sequence>MTTTSAATNSTNTSSFSFAFLAPSPPPMRAPTNRFSSAAFINSVPHDVSMYDSSFSARASTSTSTHSLGPLLLVVTHLLALSSDDKLNKLYDLFFSMNNFLQSNLGGITSMLENYETRIKDLDDSLARAYIEIDRMRDEIASSTPPTPEFTISGVPAASSAASDTGVVSSVLRAVGAECFIPDLINVRRLRTDSGSALCTLLVKTQSSHIRDEIIRLKIAKGDLPAADFFPGHEAVLQRKLYLNGSKLILFKFSSARISPILTRFCSAAIVESCKLCKVFGTAWVICQIAITANDKIFDRFDTLPKGEEQAMGFLEAAISEEIPDHRPTHRSIEVSIRTRLYTARKGGHSRDQFETCNTAELRQSHRSTSHSERLSRRPKSGADPRVTEKVTRRARHGADPPSIDGAGLSSEEWRDPISIDSDITSPTAAGADSGMASQDHVEDVANFRGSFFRLVWSSLCPRWSGYHSKEDPGYVISLRTVKTPDQLLCHDRVSEGGHCQPVGLGLKHESHQHLRLQGPPKRRWSTSLSSVNRGQRKATCSTSSTAAGHTGHRSLVSLLLQHRYDLKQP</sequence>
<evidence type="ECO:0000256" key="1">
    <source>
        <dbReference type="SAM" id="Coils"/>
    </source>
</evidence>
<dbReference type="EMBL" id="CADCXV010001481">
    <property type="protein sequence ID" value="CAB0044678.1"/>
    <property type="molecule type" value="Genomic_DNA"/>
</dbReference>
<proteinExistence type="predicted"/>
<evidence type="ECO:0000256" key="2">
    <source>
        <dbReference type="SAM" id="MobiDB-lite"/>
    </source>
</evidence>
<evidence type="ECO:0000313" key="3">
    <source>
        <dbReference type="EMBL" id="CAB0044678.1"/>
    </source>
</evidence>
<gene>
    <name evidence="3" type="ORF">TBRA_LOCUS16266</name>
</gene>
<evidence type="ECO:0000313" key="4">
    <source>
        <dbReference type="Proteomes" id="UP000479190"/>
    </source>
</evidence>
<accession>A0A6H5J3H6</accession>
<organism evidence="3 4">
    <name type="scientific">Trichogramma brassicae</name>
    <dbReference type="NCBI Taxonomy" id="86971"/>
    <lineage>
        <taxon>Eukaryota</taxon>
        <taxon>Metazoa</taxon>
        <taxon>Ecdysozoa</taxon>
        <taxon>Arthropoda</taxon>
        <taxon>Hexapoda</taxon>
        <taxon>Insecta</taxon>
        <taxon>Pterygota</taxon>
        <taxon>Neoptera</taxon>
        <taxon>Endopterygota</taxon>
        <taxon>Hymenoptera</taxon>
        <taxon>Apocrita</taxon>
        <taxon>Proctotrupomorpha</taxon>
        <taxon>Chalcidoidea</taxon>
        <taxon>Trichogrammatidae</taxon>
        <taxon>Trichogramma</taxon>
    </lineage>
</organism>
<feature type="compositionally biased region" description="Basic and acidic residues" evidence="2">
    <location>
        <begin position="370"/>
        <end position="392"/>
    </location>
</feature>
<reference evidence="3 4" key="1">
    <citation type="submission" date="2020-02" db="EMBL/GenBank/DDBJ databases">
        <authorList>
            <person name="Ferguson B K."/>
        </authorList>
    </citation>
    <scope>NUCLEOTIDE SEQUENCE [LARGE SCALE GENOMIC DNA]</scope>
</reference>
<feature type="region of interest" description="Disordered" evidence="2">
    <location>
        <begin position="350"/>
        <end position="412"/>
    </location>
</feature>
<dbReference type="AlphaFoldDB" id="A0A6H5J3H6"/>